<reference evidence="1" key="1">
    <citation type="submission" date="2021-06" db="EMBL/GenBank/DDBJ databases">
        <authorList>
            <person name="Kallberg Y."/>
            <person name="Tangrot J."/>
            <person name="Rosling A."/>
        </authorList>
    </citation>
    <scope>NUCLEOTIDE SEQUENCE</scope>
    <source>
        <strain evidence="1">87-6 pot B 2015</strain>
    </source>
</reference>
<feature type="non-terminal residue" evidence="1">
    <location>
        <position position="1"/>
    </location>
</feature>
<dbReference type="AlphaFoldDB" id="A0A9N9IKB7"/>
<name>A0A9N9IKB7_FUNMO</name>
<protein>
    <submittedName>
        <fullName evidence="1">4293_t:CDS:1</fullName>
    </submittedName>
</protein>
<evidence type="ECO:0000313" key="2">
    <source>
        <dbReference type="Proteomes" id="UP000789375"/>
    </source>
</evidence>
<sequence>QKTHPVPWTESYSIESGLGKLKVVNAEIETKSKKELHKLDVSGAICLNMDFPELFGQAAAADFVLSLA</sequence>
<accession>A0A9N9IKB7</accession>
<gene>
    <name evidence="1" type="ORF">FMOSSE_LOCUS16063</name>
</gene>
<dbReference type="Proteomes" id="UP000789375">
    <property type="component" value="Unassembled WGS sequence"/>
</dbReference>
<comment type="caution">
    <text evidence="1">The sequence shown here is derived from an EMBL/GenBank/DDBJ whole genome shotgun (WGS) entry which is preliminary data.</text>
</comment>
<evidence type="ECO:0000313" key="1">
    <source>
        <dbReference type="EMBL" id="CAG8739497.1"/>
    </source>
</evidence>
<organism evidence="1 2">
    <name type="scientific">Funneliformis mosseae</name>
    <name type="common">Endomycorrhizal fungus</name>
    <name type="synonym">Glomus mosseae</name>
    <dbReference type="NCBI Taxonomy" id="27381"/>
    <lineage>
        <taxon>Eukaryota</taxon>
        <taxon>Fungi</taxon>
        <taxon>Fungi incertae sedis</taxon>
        <taxon>Mucoromycota</taxon>
        <taxon>Glomeromycotina</taxon>
        <taxon>Glomeromycetes</taxon>
        <taxon>Glomerales</taxon>
        <taxon>Glomeraceae</taxon>
        <taxon>Funneliformis</taxon>
    </lineage>
</organism>
<dbReference type="EMBL" id="CAJVPP010020066">
    <property type="protein sequence ID" value="CAG8739497.1"/>
    <property type="molecule type" value="Genomic_DNA"/>
</dbReference>
<proteinExistence type="predicted"/>
<keyword evidence="2" id="KW-1185">Reference proteome</keyword>